<gene>
    <name evidence="2" type="ORF">BD410DRAFT_87379</name>
</gene>
<feature type="compositionally biased region" description="Gly residues" evidence="1">
    <location>
        <begin position="22"/>
        <end position="32"/>
    </location>
</feature>
<accession>A0A4Y7PMC2</accession>
<dbReference type="PROSITE" id="PS51257">
    <property type="entry name" value="PROKAR_LIPOPROTEIN"/>
    <property type="match status" value="1"/>
</dbReference>
<keyword evidence="3" id="KW-1185">Reference proteome</keyword>
<name>A0A4Y7PMC2_9AGAM</name>
<organism evidence="2 3">
    <name type="scientific">Rickenella mellea</name>
    <dbReference type="NCBI Taxonomy" id="50990"/>
    <lineage>
        <taxon>Eukaryota</taxon>
        <taxon>Fungi</taxon>
        <taxon>Dikarya</taxon>
        <taxon>Basidiomycota</taxon>
        <taxon>Agaricomycotina</taxon>
        <taxon>Agaricomycetes</taxon>
        <taxon>Hymenochaetales</taxon>
        <taxon>Rickenellaceae</taxon>
        <taxon>Rickenella</taxon>
    </lineage>
</organism>
<feature type="region of interest" description="Disordered" evidence="1">
    <location>
        <begin position="1"/>
        <end position="33"/>
    </location>
</feature>
<reference evidence="2 3" key="1">
    <citation type="submission" date="2018-06" db="EMBL/GenBank/DDBJ databases">
        <title>A transcriptomic atlas of mushroom development highlights an independent origin of complex multicellularity.</title>
        <authorList>
            <consortium name="DOE Joint Genome Institute"/>
            <person name="Krizsan K."/>
            <person name="Almasi E."/>
            <person name="Merenyi Z."/>
            <person name="Sahu N."/>
            <person name="Viragh M."/>
            <person name="Koszo T."/>
            <person name="Mondo S."/>
            <person name="Kiss B."/>
            <person name="Balint B."/>
            <person name="Kues U."/>
            <person name="Barry K."/>
            <person name="Hegedus J.C."/>
            <person name="Henrissat B."/>
            <person name="Johnson J."/>
            <person name="Lipzen A."/>
            <person name="Ohm R."/>
            <person name="Nagy I."/>
            <person name="Pangilinan J."/>
            <person name="Yan J."/>
            <person name="Xiong Y."/>
            <person name="Grigoriev I.V."/>
            <person name="Hibbett D.S."/>
            <person name="Nagy L.G."/>
        </authorList>
    </citation>
    <scope>NUCLEOTIDE SEQUENCE [LARGE SCALE GENOMIC DNA]</scope>
    <source>
        <strain evidence="2 3">SZMC22713</strain>
    </source>
</reference>
<evidence type="ECO:0000256" key="1">
    <source>
        <dbReference type="SAM" id="MobiDB-lite"/>
    </source>
</evidence>
<sequence length="102" mass="11262">MRHTFTSNLVTGRRRREESCGPSGGNLSGSCGGLLDNTINHNHENLNGKRETRGVRILKVIAERLLRSNLTSLSLFKNGVPSHDPHPYLVASLLTPRSLHSH</sequence>
<feature type="compositionally biased region" description="Polar residues" evidence="1">
    <location>
        <begin position="1"/>
        <end position="10"/>
    </location>
</feature>
<protein>
    <submittedName>
        <fullName evidence="2">Uncharacterized protein</fullName>
    </submittedName>
</protein>
<evidence type="ECO:0000313" key="2">
    <source>
        <dbReference type="EMBL" id="TDL15729.1"/>
    </source>
</evidence>
<evidence type="ECO:0000313" key="3">
    <source>
        <dbReference type="Proteomes" id="UP000294933"/>
    </source>
</evidence>
<dbReference type="EMBL" id="ML170264">
    <property type="protein sequence ID" value="TDL15729.1"/>
    <property type="molecule type" value="Genomic_DNA"/>
</dbReference>
<dbReference type="Proteomes" id="UP000294933">
    <property type="component" value="Unassembled WGS sequence"/>
</dbReference>
<dbReference type="AlphaFoldDB" id="A0A4Y7PMC2"/>
<dbReference type="VEuPathDB" id="FungiDB:BD410DRAFT_87379"/>
<proteinExistence type="predicted"/>